<dbReference type="Proteomes" id="UP000053029">
    <property type="component" value="Unassembled WGS sequence"/>
</dbReference>
<proteinExistence type="predicted"/>
<evidence type="ECO:0000256" key="2">
    <source>
        <dbReference type="SAM" id="Phobius"/>
    </source>
</evidence>
<reference evidence="3 4" key="1">
    <citation type="submission" date="2015-01" db="EMBL/GenBank/DDBJ databases">
        <title>The Genome Sequence of Fonsecaea pedrosoi CBS 271.37.</title>
        <authorList>
            <consortium name="The Broad Institute Genomics Platform"/>
            <person name="Cuomo C."/>
            <person name="de Hoog S."/>
            <person name="Gorbushina A."/>
            <person name="Stielow B."/>
            <person name="Teixiera M."/>
            <person name="Abouelleil A."/>
            <person name="Chapman S.B."/>
            <person name="Priest M."/>
            <person name="Young S.K."/>
            <person name="Wortman J."/>
            <person name="Nusbaum C."/>
            <person name="Birren B."/>
        </authorList>
    </citation>
    <scope>NUCLEOTIDE SEQUENCE [LARGE SCALE GENOMIC DNA]</scope>
    <source>
        <strain evidence="3 4">CBS 271.37</strain>
    </source>
</reference>
<keyword evidence="2" id="KW-1133">Transmembrane helix</keyword>
<dbReference type="HOGENOM" id="CLU_1348964_0_0_1"/>
<accession>A0A0D2H3H0</accession>
<keyword evidence="4" id="KW-1185">Reference proteome</keyword>
<evidence type="ECO:0000313" key="3">
    <source>
        <dbReference type="EMBL" id="KIW85410.1"/>
    </source>
</evidence>
<protein>
    <submittedName>
        <fullName evidence="3">Uncharacterized protein</fullName>
    </submittedName>
</protein>
<gene>
    <name evidence="3" type="ORF">Z517_00800</name>
</gene>
<dbReference type="AlphaFoldDB" id="A0A0D2H3H0"/>
<dbReference type="VEuPathDB" id="FungiDB:Z517_00800"/>
<dbReference type="OrthoDB" id="4159814at2759"/>
<feature type="compositionally biased region" description="Polar residues" evidence="1">
    <location>
        <begin position="154"/>
        <end position="167"/>
    </location>
</feature>
<evidence type="ECO:0000313" key="4">
    <source>
        <dbReference type="Proteomes" id="UP000053029"/>
    </source>
</evidence>
<keyword evidence="2" id="KW-0812">Transmembrane</keyword>
<feature type="region of interest" description="Disordered" evidence="1">
    <location>
        <begin position="144"/>
        <end position="167"/>
    </location>
</feature>
<keyword evidence="2" id="KW-0472">Membrane</keyword>
<dbReference type="RefSeq" id="XP_013289218.1">
    <property type="nucleotide sequence ID" value="XM_013433764.1"/>
</dbReference>
<dbReference type="GeneID" id="25300290"/>
<evidence type="ECO:0000256" key="1">
    <source>
        <dbReference type="SAM" id="MobiDB-lite"/>
    </source>
</evidence>
<organism evidence="3 4">
    <name type="scientific">Fonsecaea pedrosoi CBS 271.37</name>
    <dbReference type="NCBI Taxonomy" id="1442368"/>
    <lineage>
        <taxon>Eukaryota</taxon>
        <taxon>Fungi</taxon>
        <taxon>Dikarya</taxon>
        <taxon>Ascomycota</taxon>
        <taxon>Pezizomycotina</taxon>
        <taxon>Eurotiomycetes</taxon>
        <taxon>Chaetothyriomycetidae</taxon>
        <taxon>Chaetothyriales</taxon>
        <taxon>Herpotrichiellaceae</taxon>
        <taxon>Fonsecaea</taxon>
    </lineage>
</organism>
<name>A0A0D2H3H0_9EURO</name>
<dbReference type="EMBL" id="KN846969">
    <property type="protein sequence ID" value="KIW85410.1"/>
    <property type="molecule type" value="Genomic_DNA"/>
</dbReference>
<feature type="transmembrane region" description="Helical" evidence="2">
    <location>
        <begin position="6"/>
        <end position="26"/>
    </location>
</feature>
<sequence length="203" mass="23100">MGIPDQIVVLLVIIGAAAFVTMGFAFQRLFGGQDPNEGKFNVKLPEQEAYMREAFTSPSSRDIKPPPGRYKITRAGPFRYFFEAFQQREAGTLETRIKKWDLWDNNEQLPQVHTIFQIDGHPSAAARFADAEHLDDSCQVISKPRKIDRHREGTSQNTDNNGNEQVKETCSVSEHPYTLSEIPSDLVEECVHGIERKWVHGER</sequence>